<sequence>MNRSVLQRTLLLSIHSTRQIKVMFESMRSAPRQSSSSQMGFSIRLERLIFEELEEDEVRRERSTSRPVSFAV</sequence>
<gene>
    <name evidence="1" type="ORF">PUN28_014291</name>
</gene>
<evidence type="ECO:0000313" key="2">
    <source>
        <dbReference type="Proteomes" id="UP001430953"/>
    </source>
</evidence>
<protein>
    <submittedName>
        <fullName evidence="1">Uncharacterized protein</fullName>
    </submittedName>
</protein>
<dbReference type="Proteomes" id="UP001430953">
    <property type="component" value="Unassembled WGS sequence"/>
</dbReference>
<keyword evidence="2" id="KW-1185">Reference proteome</keyword>
<reference evidence="1 2" key="1">
    <citation type="submission" date="2023-03" db="EMBL/GenBank/DDBJ databases">
        <title>High recombination rates correlate with genetic variation in Cardiocondyla obscurior ants.</title>
        <authorList>
            <person name="Errbii M."/>
        </authorList>
    </citation>
    <scope>NUCLEOTIDE SEQUENCE [LARGE SCALE GENOMIC DNA]</scope>
    <source>
        <strain evidence="1">Alpha-2009</strain>
        <tissue evidence="1">Whole body</tissue>
    </source>
</reference>
<organism evidence="1 2">
    <name type="scientific">Cardiocondyla obscurior</name>
    <dbReference type="NCBI Taxonomy" id="286306"/>
    <lineage>
        <taxon>Eukaryota</taxon>
        <taxon>Metazoa</taxon>
        <taxon>Ecdysozoa</taxon>
        <taxon>Arthropoda</taxon>
        <taxon>Hexapoda</taxon>
        <taxon>Insecta</taxon>
        <taxon>Pterygota</taxon>
        <taxon>Neoptera</taxon>
        <taxon>Endopterygota</taxon>
        <taxon>Hymenoptera</taxon>
        <taxon>Apocrita</taxon>
        <taxon>Aculeata</taxon>
        <taxon>Formicoidea</taxon>
        <taxon>Formicidae</taxon>
        <taxon>Myrmicinae</taxon>
        <taxon>Cardiocondyla</taxon>
    </lineage>
</organism>
<name>A0AAW2F596_9HYME</name>
<dbReference type="AlphaFoldDB" id="A0AAW2F596"/>
<proteinExistence type="predicted"/>
<evidence type="ECO:0000313" key="1">
    <source>
        <dbReference type="EMBL" id="KAL0109092.1"/>
    </source>
</evidence>
<accession>A0AAW2F596</accession>
<comment type="caution">
    <text evidence="1">The sequence shown here is derived from an EMBL/GenBank/DDBJ whole genome shotgun (WGS) entry which is preliminary data.</text>
</comment>
<dbReference type="EMBL" id="JADYXP020000015">
    <property type="protein sequence ID" value="KAL0109092.1"/>
    <property type="molecule type" value="Genomic_DNA"/>
</dbReference>